<evidence type="ECO:0000313" key="4">
    <source>
        <dbReference type="EMBL" id="MFB5684394.1"/>
    </source>
</evidence>
<name>A0ABV5BG67_9BACL</name>
<dbReference type="EMBL" id="JBHILM010000040">
    <property type="protein sequence ID" value="MFB5684394.1"/>
    <property type="molecule type" value="Genomic_DNA"/>
</dbReference>
<sequence>MKIVKKVSIIIRTCDRPLLLKRALINIFIQTYKDFEIIVINNGGKEELLFKIIDEFNIDQKNKIKVETLDYMATRGQALNVGICRSQGEYIAILDDDDTWNPKFLENCIEYLECHIATNGVATRTVMVTEKIEGNTIVELNKRIFNPQLKKGRLVKMLRCNLFTINAFVYRREVFKDVGLYREDLLALEDWEFNLRYMLKNKVDILPSSLAYYHKRINLNAYSAAYLNSGIEEHLKADQMIRKEYMLRLLKQKRFLAAVLIYVFGIINGITRTIKGVTMYLLKMEK</sequence>
<dbReference type="RefSeq" id="WP_375528082.1">
    <property type="nucleotide sequence ID" value="NZ_JBHILM010000040.1"/>
</dbReference>
<keyword evidence="2" id="KW-0812">Transmembrane</keyword>
<dbReference type="InterPro" id="IPR001173">
    <property type="entry name" value="Glyco_trans_2-like"/>
</dbReference>
<evidence type="ECO:0000256" key="2">
    <source>
        <dbReference type="SAM" id="Phobius"/>
    </source>
</evidence>
<comment type="caution">
    <text evidence="4">The sequence shown here is derived from an EMBL/GenBank/DDBJ whole genome shotgun (WGS) entry which is preliminary data.</text>
</comment>
<dbReference type="PANTHER" id="PTHR22916">
    <property type="entry name" value="GLYCOSYLTRANSFERASE"/>
    <property type="match status" value="1"/>
</dbReference>
<feature type="transmembrane region" description="Helical" evidence="2">
    <location>
        <begin position="255"/>
        <end position="274"/>
    </location>
</feature>
<protein>
    <submittedName>
        <fullName evidence="4">Glycosyltransferase family 2 protein</fullName>
    </submittedName>
</protein>
<reference evidence="4 5" key="1">
    <citation type="submission" date="2024-09" db="EMBL/GenBank/DDBJ databases">
        <authorList>
            <person name="Ruan L."/>
        </authorList>
    </citation>
    <scope>NUCLEOTIDE SEQUENCE [LARGE SCALE GENOMIC DNA]</scope>
    <source>
        <strain evidence="4 5">D33</strain>
    </source>
</reference>
<keyword evidence="2" id="KW-0472">Membrane</keyword>
<evidence type="ECO:0000259" key="3">
    <source>
        <dbReference type="Pfam" id="PF00535"/>
    </source>
</evidence>
<keyword evidence="5" id="KW-1185">Reference proteome</keyword>
<comment type="similarity">
    <text evidence="1">Belongs to the glycosyltransferase 2 family.</text>
</comment>
<keyword evidence="2" id="KW-1133">Transmembrane helix</keyword>
<feature type="domain" description="Glycosyltransferase 2-like" evidence="3">
    <location>
        <begin position="8"/>
        <end position="178"/>
    </location>
</feature>
<organism evidence="4 5">
    <name type="scientific">Paenibacillus terreus</name>
    <dbReference type="NCBI Taxonomy" id="1387834"/>
    <lineage>
        <taxon>Bacteria</taxon>
        <taxon>Bacillati</taxon>
        <taxon>Bacillota</taxon>
        <taxon>Bacilli</taxon>
        <taxon>Bacillales</taxon>
        <taxon>Paenibacillaceae</taxon>
        <taxon>Paenibacillus</taxon>
    </lineage>
</organism>
<accession>A0ABV5BG67</accession>
<dbReference type="Proteomes" id="UP001580407">
    <property type="component" value="Unassembled WGS sequence"/>
</dbReference>
<dbReference type="InterPro" id="IPR029044">
    <property type="entry name" value="Nucleotide-diphossugar_trans"/>
</dbReference>
<evidence type="ECO:0000256" key="1">
    <source>
        <dbReference type="ARBA" id="ARBA00006739"/>
    </source>
</evidence>
<dbReference type="SUPFAM" id="SSF53448">
    <property type="entry name" value="Nucleotide-diphospho-sugar transferases"/>
    <property type="match status" value="1"/>
</dbReference>
<dbReference type="Pfam" id="PF00535">
    <property type="entry name" value="Glycos_transf_2"/>
    <property type="match status" value="1"/>
</dbReference>
<evidence type="ECO:0000313" key="5">
    <source>
        <dbReference type="Proteomes" id="UP001580407"/>
    </source>
</evidence>
<proteinExistence type="inferred from homology"/>
<dbReference type="Gene3D" id="3.90.550.10">
    <property type="entry name" value="Spore Coat Polysaccharide Biosynthesis Protein SpsA, Chain A"/>
    <property type="match status" value="1"/>
</dbReference>
<gene>
    <name evidence="4" type="ORF">ACE3NQ_26165</name>
</gene>
<dbReference type="CDD" id="cd00761">
    <property type="entry name" value="Glyco_tranf_GTA_type"/>
    <property type="match status" value="1"/>
</dbReference>